<evidence type="ECO:0000313" key="2">
    <source>
        <dbReference type="Proteomes" id="UP000185557"/>
    </source>
</evidence>
<dbReference type="STRING" id="549789.NIES30_25010"/>
<evidence type="ECO:0000313" key="1">
    <source>
        <dbReference type="EMBL" id="OKH43473.1"/>
    </source>
</evidence>
<keyword evidence="2" id="KW-1185">Reference proteome</keyword>
<comment type="caution">
    <text evidence="1">The sequence shown here is derived from an EMBL/GenBank/DDBJ whole genome shotgun (WGS) entry which is preliminary data.</text>
</comment>
<dbReference type="Pfam" id="PF13711">
    <property type="entry name" value="DUF4160"/>
    <property type="match status" value="1"/>
</dbReference>
<name>A0A1U7IYD3_9CYAN</name>
<gene>
    <name evidence="1" type="ORF">NIES30_25010</name>
</gene>
<dbReference type="InterPro" id="IPR025427">
    <property type="entry name" value="DUF4160"/>
</dbReference>
<evidence type="ECO:0008006" key="3">
    <source>
        <dbReference type="Google" id="ProtNLM"/>
    </source>
</evidence>
<dbReference type="EMBL" id="MRCG01000033">
    <property type="protein sequence ID" value="OKH43473.1"/>
    <property type="molecule type" value="Genomic_DNA"/>
</dbReference>
<proteinExistence type="predicted"/>
<protein>
    <recommendedName>
        <fullName evidence="3">DUF4160 domain-containing protein</fullName>
    </recommendedName>
</protein>
<dbReference type="Proteomes" id="UP000185557">
    <property type="component" value="Unassembled WGS sequence"/>
</dbReference>
<reference evidence="1 2" key="1">
    <citation type="submission" date="2016-11" db="EMBL/GenBank/DDBJ databases">
        <title>Draft Genome Sequences of Nine Cyanobacterial Strains from Diverse Habitats.</title>
        <authorList>
            <person name="Zhu T."/>
            <person name="Hou S."/>
            <person name="Lu X."/>
            <person name="Hess W.R."/>
        </authorList>
    </citation>
    <scope>NUCLEOTIDE SEQUENCE [LARGE SCALE GENOMIC DNA]</scope>
    <source>
        <strain evidence="1 2">NIES-30</strain>
    </source>
</reference>
<sequence length="77" mass="8760">MPTIWREDGFEIRVNPNDHEPAHVHVFKSGGELKVQIQGDVSPLINWGMKDKDAAKACILVNKCRKQLLKAWEDIHG</sequence>
<accession>A0A1U7IYD3</accession>
<dbReference type="RefSeq" id="WP_073611176.1">
    <property type="nucleotide sequence ID" value="NZ_MRCG01000033.1"/>
</dbReference>
<organism evidence="1 2">
    <name type="scientific">Phormidium tenue NIES-30</name>
    <dbReference type="NCBI Taxonomy" id="549789"/>
    <lineage>
        <taxon>Bacteria</taxon>
        <taxon>Bacillati</taxon>
        <taxon>Cyanobacteriota</taxon>
        <taxon>Cyanophyceae</taxon>
        <taxon>Oscillatoriophycideae</taxon>
        <taxon>Oscillatoriales</taxon>
        <taxon>Oscillatoriaceae</taxon>
        <taxon>Phormidium</taxon>
    </lineage>
</organism>
<dbReference type="OrthoDB" id="122670at2"/>
<dbReference type="AlphaFoldDB" id="A0A1U7IYD3"/>